<name>A0A951QDX0_9CYAN</name>
<protein>
    <recommendedName>
        <fullName evidence="3">DUF4055 domain-containing protein</fullName>
    </recommendedName>
</protein>
<dbReference type="EMBL" id="JAHHHD010000028">
    <property type="protein sequence ID" value="MBW4660928.1"/>
    <property type="molecule type" value="Genomic_DNA"/>
</dbReference>
<dbReference type="AlphaFoldDB" id="A0A951QDX0"/>
<gene>
    <name evidence="1" type="ORF">KME15_19815</name>
</gene>
<accession>A0A951QDX0</accession>
<sequence length="519" mass="58577">MNLLESLRHRHPEHRAQCDRWALLEAMVAGGAAMTDAMKRKILPNPDGRPDAVVQERIKLATYTNKISPILTRFNSQLFSEPASFSGSKAPFWDDRFLPYGALLDGDDDARASFSTFLRESMFKCLVTGKAIAQIDTRIASGEALSLVDQDSTGELQPYVLLHPRSSLWDWESDAKGFCFAKLHRWVVKRDRWDMPPVGEHDFTIYQRTEEGAIVASRYSIRRRPKENEKPPVEPFDLDQLQEKDVDIIPMQMPNGQPLENVPIFNYRGVFEFPIVTLTVSPGLHIADQLFEPQKSFFAQTAALEYALYTNNFSIPVVSGVEDADDDPLKTQKIGEGYYLTLKPGQTISAFERPGRTITTAITYRGEIKRDIYDQLQQIALSAADGTAIMARSGASKREDRRPEQILLETYGQLIREYAVQILRVASIAHAEDVRWTVDGFDDFLGEGVLEEVTDMQQLQTVTIPSPTFKRETTKFLVRRVGKSYGLDAKAMTKAIEEIDQADAAAFEPPQPEPRQPPE</sequence>
<evidence type="ECO:0008006" key="3">
    <source>
        <dbReference type="Google" id="ProtNLM"/>
    </source>
</evidence>
<proteinExistence type="predicted"/>
<evidence type="ECO:0000313" key="1">
    <source>
        <dbReference type="EMBL" id="MBW4660928.1"/>
    </source>
</evidence>
<reference evidence="1" key="1">
    <citation type="submission" date="2021-05" db="EMBL/GenBank/DDBJ databases">
        <authorList>
            <person name="Pietrasiak N."/>
            <person name="Ward R."/>
            <person name="Stajich J.E."/>
            <person name="Kurbessoian T."/>
        </authorList>
    </citation>
    <scope>NUCLEOTIDE SEQUENCE</scope>
    <source>
        <strain evidence="1">UHER 2000/2452</strain>
    </source>
</reference>
<dbReference type="Proteomes" id="UP000757435">
    <property type="component" value="Unassembled WGS sequence"/>
</dbReference>
<organism evidence="1 2">
    <name type="scientific">Drouetiella hepatica Uher 2000/2452</name>
    <dbReference type="NCBI Taxonomy" id="904376"/>
    <lineage>
        <taxon>Bacteria</taxon>
        <taxon>Bacillati</taxon>
        <taxon>Cyanobacteriota</taxon>
        <taxon>Cyanophyceae</taxon>
        <taxon>Oculatellales</taxon>
        <taxon>Oculatellaceae</taxon>
        <taxon>Drouetiella</taxon>
    </lineage>
</organism>
<evidence type="ECO:0000313" key="2">
    <source>
        <dbReference type="Proteomes" id="UP000757435"/>
    </source>
</evidence>
<reference evidence="1" key="2">
    <citation type="journal article" date="2022" name="Microbiol. Resour. Announc.">
        <title>Metagenome Sequencing to Explore Phylogenomics of Terrestrial Cyanobacteria.</title>
        <authorList>
            <person name="Ward R.D."/>
            <person name="Stajich J.E."/>
            <person name="Johansen J.R."/>
            <person name="Huntemann M."/>
            <person name="Clum A."/>
            <person name="Foster B."/>
            <person name="Foster B."/>
            <person name="Roux S."/>
            <person name="Palaniappan K."/>
            <person name="Varghese N."/>
            <person name="Mukherjee S."/>
            <person name="Reddy T.B.K."/>
            <person name="Daum C."/>
            <person name="Copeland A."/>
            <person name="Chen I.A."/>
            <person name="Ivanova N.N."/>
            <person name="Kyrpides N.C."/>
            <person name="Shapiro N."/>
            <person name="Eloe-Fadrosh E.A."/>
            <person name="Pietrasiak N."/>
        </authorList>
    </citation>
    <scope>NUCLEOTIDE SEQUENCE</scope>
    <source>
        <strain evidence="1">UHER 2000/2452</strain>
    </source>
</reference>
<comment type="caution">
    <text evidence="1">The sequence shown here is derived from an EMBL/GenBank/DDBJ whole genome shotgun (WGS) entry which is preliminary data.</text>
</comment>